<dbReference type="RefSeq" id="WP_144169899.1">
    <property type="nucleotide sequence ID" value="NZ_CACRSV010000037.1"/>
</dbReference>
<protein>
    <submittedName>
        <fullName evidence="1">Uncharacterized protein</fullName>
    </submittedName>
</protein>
<name>A0AB35SA79_BIFLN</name>
<gene>
    <name evidence="1" type="ORF">RS890_10175</name>
</gene>
<evidence type="ECO:0000313" key="2">
    <source>
        <dbReference type="Proteomes" id="UP001277803"/>
    </source>
</evidence>
<dbReference type="EMBL" id="JAWLRA010000037">
    <property type="protein sequence ID" value="MDW3127422.1"/>
    <property type="molecule type" value="Genomic_DNA"/>
</dbReference>
<dbReference type="AlphaFoldDB" id="A0AB35SA79"/>
<dbReference type="Proteomes" id="UP001277803">
    <property type="component" value="Unassembled WGS sequence"/>
</dbReference>
<evidence type="ECO:0000313" key="1">
    <source>
        <dbReference type="EMBL" id="MDW3127422.1"/>
    </source>
</evidence>
<organism evidence="1 2">
    <name type="scientific">Bifidobacterium longum</name>
    <dbReference type="NCBI Taxonomy" id="216816"/>
    <lineage>
        <taxon>Bacteria</taxon>
        <taxon>Bacillati</taxon>
        <taxon>Actinomycetota</taxon>
        <taxon>Actinomycetes</taxon>
        <taxon>Bifidobacteriales</taxon>
        <taxon>Bifidobacteriaceae</taxon>
        <taxon>Bifidobacterium</taxon>
    </lineage>
</organism>
<sequence>MNSNEFLPAPWEEIEDHLPVEQQNALEAVVGSRIAYDDLTDDDLERDGAVRYPKTLRAKWAMTHRWVRLRNADTGDEMVVRLQFKGNEMREVYVSAVISPFQNGTETTGQQLRSLPVAAISAAYTAREIGNAVALNRTLVLGEAIREDPLKPLPKGGRVTDQSFLSKVGRQYDALEERHKGEDIGALMAELNEVAFSTARKWLTAARKSLFLMPVASGRKRG</sequence>
<comment type="caution">
    <text evidence="1">The sequence shown here is derived from an EMBL/GenBank/DDBJ whole genome shotgun (WGS) entry which is preliminary data.</text>
</comment>
<accession>A0AB35SA79</accession>
<proteinExistence type="predicted"/>
<reference evidence="1" key="1">
    <citation type="submission" date="2023-10" db="EMBL/GenBank/DDBJ databases">
        <title>Rapid discrimination of Bifidobacterium longum Subspecies based on MALDI-TOF MS and Machine Learning.</title>
        <authorList>
            <person name="Chen J."/>
        </authorList>
    </citation>
    <scope>NUCLEOTIDE SEQUENCE</scope>
    <source>
        <strain evidence="1">YGMCC0039</strain>
    </source>
</reference>